<name>A0A0V1A4F0_9BILA</name>
<dbReference type="Proteomes" id="UP000054783">
    <property type="component" value="Unassembled WGS sequence"/>
</dbReference>
<protein>
    <submittedName>
        <fullName evidence="1">Uncharacterized protein</fullName>
    </submittedName>
</protein>
<organism evidence="1 2">
    <name type="scientific">Trichinella patagoniensis</name>
    <dbReference type="NCBI Taxonomy" id="990121"/>
    <lineage>
        <taxon>Eukaryota</taxon>
        <taxon>Metazoa</taxon>
        <taxon>Ecdysozoa</taxon>
        <taxon>Nematoda</taxon>
        <taxon>Enoplea</taxon>
        <taxon>Dorylaimia</taxon>
        <taxon>Trichinellida</taxon>
        <taxon>Trichinellidae</taxon>
        <taxon>Trichinella</taxon>
    </lineage>
</organism>
<accession>A0A0V1A4F0</accession>
<dbReference type="EMBL" id="JYDQ01000036">
    <property type="protein sequence ID" value="KRY19356.1"/>
    <property type="molecule type" value="Genomic_DNA"/>
</dbReference>
<evidence type="ECO:0000313" key="2">
    <source>
        <dbReference type="Proteomes" id="UP000054783"/>
    </source>
</evidence>
<proteinExistence type="predicted"/>
<gene>
    <name evidence="1" type="ORF">T12_7680</name>
</gene>
<reference evidence="1 2" key="1">
    <citation type="submission" date="2015-01" db="EMBL/GenBank/DDBJ databases">
        <title>Evolution of Trichinella species and genotypes.</title>
        <authorList>
            <person name="Korhonen P.K."/>
            <person name="Edoardo P."/>
            <person name="Giuseppe L.R."/>
            <person name="Gasser R.B."/>
        </authorList>
    </citation>
    <scope>NUCLEOTIDE SEQUENCE [LARGE SCALE GENOMIC DNA]</scope>
    <source>
        <strain evidence="1">ISS2496</strain>
    </source>
</reference>
<dbReference type="AlphaFoldDB" id="A0A0V1A4F0"/>
<evidence type="ECO:0000313" key="1">
    <source>
        <dbReference type="EMBL" id="KRY19356.1"/>
    </source>
</evidence>
<sequence>MHITKIMKIVVLKLTKTHSLKATTEEDAKQIISNSGNELQCCICFTKLCKLVLCKDIWSKCNFMAKLQQ</sequence>
<comment type="caution">
    <text evidence="1">The sequence shown here is derived from an EMBL/GenBank/DDBJ whole genome shotgun (WGS) entry which is preliminary data.</text>
</comment>
<keyword evidence="2" id="KW-1185">Reference proteome</keyword>